<dbReference type="GO" id="GO:0016787">
    <property type="term" value="F:hydrolase activity"/>
    <property type="evidence" value="ECO:0007669"/>
    <property type="project" value="UniProtKB-KW"/>
</dbReference>
<dbReference type="SUPFAM" id="SSF53254">
    <property type="entry name" value="Phosphoglycerate mutase-like"/>
    <property type="match status" value="1"/>
</dbReference>
<accession>A0ABT7FA80</accession>
<keyword evidence="2" id="KW-0413">Isomerase</keyword>
<organism evidence="3 4">
    <name type="scientific">Sedimentitalea xiamensis</name>
    <dbReference type="NCBI Taxonomy" id="3050037"/>
    <lineage>
        <taxon>Bacteria</taxon>
        <taxon>Pseudomonadati</taxon>
        <taxon>Pseudomonadota</taxon>
        <taxon>Alphaproteobacteria</taxon>
        <taxon>Rhodobacterales</taxon>
        <taxon>Paracoccaceae</taxon>
        <taxon>Sedimentitalea</taxon>
    </lineage>
</organism>
<dbReference type="CDD" id="cd07067">
    <property type="entry name" value="HP_PGM_like"/>
    <property type="match status" value="1"/>
</dbReference>
<evidence type="ECO:0000256" key="1">
    <source>
        <dbReference type="ARBA" id="ARBA00023152"/>
    </source>
</evidence>
<dbReference type="InterPro" id="IPR029033">
    <property type="entry name" value="His_PPase_superfam"/>
</dbReference>
<dbReference type="InterPro" id="IPR013078">
    <property type="entry name" value="His_Pase_superF_clade-1"/>
</dbReference>
<proteinExistence type="predicted"/>
<dbReference type="EC" id="3.1.3.-" evidence="3"/>
<sequence>MTAYPELLILRHGETEWNRSGRLQGELDSHLTDTGRDQAQCQGRILKDVGISGWAVYCSPQGRAAETAALALPELPVVSDARLREIGLGEWSGQLREDLAAQFPELFAGDGLEWYDHAPGGEGIAALESRAASFLSELNGPSVIVTHGITSRVLRCLLVGLPAESFGTVGGGQGVVYHLRDGRSRLLT</sequence>
<dbReference type="PANTHER" id="PTHR48100:SF1">
    <property type="entry name" value="HISTIDINE PHOSPHATASE FAMILY PROTEIN-RELATED"/>
    <property type="match status" value="1"/>
</dbReference>
<dbReference type="SMART" id="SM00855">
    <property type="entry name" value="PGAM"/>
    <property type="match status" value="1"/>
</dbReference>
<reference evidence="3 4" key="1">
    <citation type="submission" date="2023-05" db="EMBL/GenBank/DDBJ databases">
        <title>Sedimentitalea sp. nov. JM2-8.</title>
        <authorList>
            <person name="Huang J."/>
        </authorList>
    </citation>
    <scope>NUCLEOTIDE SEQUENCE [LARGE SCALE GENOMIC DNA]</scope>
    <source>
        <strain evidence="3 4">JM2-8</strain>
    </source>
</reference>
<keyword evidence="4" id="KW-1185">Reference proteome</keyword>
<evidence type="ECO:0000313" key="3">
    <source>
        <dbReference type="EMBL" id="MDK3072009.1"/>
    </source>
</evidence>
<dbReference type="InterPro" id="IPR050275">
    <property type="entry name" value="PGM_Phosphatase"/>
</dbReference>
<dbReference type="PROSITE" id="PS00175">
    <property type="entry name" value="PG_MUTASE"/>
    <property type="match status" value="1"/>
</dbReference>
<dbReference type="PANTHER" id="PTHR48100">
    <property type="entry name" value="BROAD-SPECIFICITY PHOSPHATASE YOR283W-RELATED"/>
    <property type="match status" value="1"/>
</dbReference>
<dbReference type="RefSeq" id="WP_284483963.1">
    <property type="nucleotide sequence ID" value="NZ_JASNJE010000002.1"/>
</dbReference>
<keyword evidence="1" id="KW-0324">Glycolysis</keyword>
<evidence type="ECO:0000256" key="2">
    <source>
        <dbReference type="ARBA" id="ARBA00023235"/>
    </source>
</evidence>
<dbReference type="Proteomes" id="UP001227126">
    <property type="component" value="Unassembled WGS sequence"/>
</dbReference>
<dbReference type="PIRSF" id="PIRSF000709">
    <property type="entry name" value="6PFK_2-Ptase"/>
    <property type="match status" value="1"/>
</dbReference>
<comment type="caution">
    <text evidence="3">The sequence shown here is derived from an EMBL/GenBank/DDBJ whole genome shotgun (WGS) entry which is preliminary data.</text>
</comment>
<protein>
    <submittedName>
        <fullName evidence="3">Histidine phosphatase family protein</fullName>
        <ecNumber evidence="3">3.1.3.-</ecNumber>
    </submittedName>
</protein>
<dbReference type="EMBL" id="JASNJE010000002">
    <property type="protein sequence ID" value="MDK3072009.1"/>
    <property type="molecule type" value="Genomic_DNA"/>
</dbReference>
<keyword evidence="3" id="KW-0378">Hydrolase</keyword>
<dbReference type="Pfam" id="PF00300">
    <property type="entry name" value="His_Phos_1"/>
    <property type="match status" value="1"/>
</dbReference>
<dbReference type="InterPro" id="IPR001345">
    <property type="entry name" value="PG/BPGM_mutase_AS"/>
</dbReference>
<dbReference type="Gene3D" id="3.40.50.1240">
    <property type="entry name" value="Phosphoglycerate mutase-like"/>
    <property type="match status" value="1"/>
</dbReference>
<name>A0ABT7FA80_9RHOB</name>
<evidence type="ECO:0000313" key="4">
    <source>
        <dbReference type="Proteomes" id="UP001227126"/>
    </source>
</evidence>
<gene>
    <name evidence="3" type="ORF">QO034_02710</name>
</gene>